<dbReference type="RefSeq" id="XP_042998413.1">
    <property type="nucleotide sequence ID" value="XM_043142479.1"/>
</dbReference>
<dbReference type="Gene3D" id="3.90.190.10">
    <property type="entry name" value="Protein tyrosine phosphatase superfamily"/>
    <property type="match status" value="1"/>
</dbReference>
<dbReference type="CDD" id="cd14498">
    <property type="entry name" value="DSP"/>
    <property type="match status" value="1"/>
</dbReference>
<accession>A0A063BRA4</accession>
<dbReference type="GO" id="GO:1990444">
    <property type="term" value="F:F-box domain binding"/>
    <property type="evidence" value="ECO:0007669"/>
    <property type="project" value="TreeGrafter"/>
</dbReference>
<dbReference type="Proteomes" id="UP000027002">
    <property type="component" value="Chromosome 4"/>
</dbReference>
<organism evidence="2 5">
    <name type="scientific">Ustilaginoidea virens</name>
    <name type="common">Rice false smut fungus</name>
    <name type="synonym">Villosiclava virens</name>
    <dbReference type="NCBI Taxonomy" id="1159556"/>
    <lineage>
        <taxon>Eukaryota</taxon>
        <taxon>Fungi</taxon>
        <taxon>Dikarya</taxon>
        <taxon>Ascomycota</taxon>
        <taxon>Pezizomycotina</taxon>
        <taxon>Sordariomycetes</taxon>
        <taxon>Hypocreomycetidae</taxon>
        <taxon>Hypocreales</taxon>
        <taxon>Clavicipitaceae</taxon>
        <taxon>Ustilaginoidea</taxon>
    </lineage>
</organism>
<evidence type="ECO:0000313" key="3">
    <source>
        <dbReference type="EMBL" id="QUC20740.1"/>
    </source>
</evidence>
<evidence type="ECO:0000313" key="4">
    <source>
        <dbReference type="Proteomes" id="UP000027002"/>
    </source>
</evidence>
<dbReference type="GO" id="GO:0005737">
    <property type="term" value="C:cytoplasm"/>
    <property type="evidence" value="ECO:0007669"/>
    <property type="project" value="TreeGrafter"/>
</dbReference>
<feature type="compositionally biased region" description="Basic and acidic residues" evidence="1">
    <location>
        <begin position="318"/>
        <end position="330"/>
    </location>
</feature>
<keyword evidence="4" id="KW-1185">Reference proteome</keyword>
<dbReference type="GeneID" id="66065759"/>
<evidence type="ECO:0000313" key="2">
    <source>
        <dbReference type="EMBL" id="GAO19265.1"/>
    </source>
</evidence>
<dbReference type="GO" id="GO:0062026">
    <property type="term" value="P:negative regulation of SCF-dependent proteasomal ubiquitin-dependent catabolic process"/>
    <property type="evidence" value="ECO:0007669"/>
    <property type="project" value="TreeGrafter"/>
</dbReference>
<dbReference type="InterPro" id="IPR029021">
    <property type="entry name" value="Prot-tyrosine_phosphatase-like"/>
</dbReference>
<dbReference type="EMBL" id="BBTG02000076">
    <property type="protein sequence ID" value="GAO19265.1"/>
    <property type="molecule type" value="Genomic_DNA"/>
</dbReference>
<feature type="compositionally biased region" description="Polar residues" evidence="1">
    <location>
        <begin position="341"/>
        <end position="350"/>
    </location>
</feature>
<dbReference type="PANTHER" id="PTHR46588:SF1">
    <property type="entry name" value="SERINE_THREONINE_TYROSINE-INTERACTING PROTEIN"/>
    <property type="match status" value="1"/>
</dbReference>
<dbReference type="EMBL" id="CP072756">
    <property type="protein sequence ID" value="QUC20740.1"/>
    <property type="molecule type" value="Genomic_DNA"/>
</dbReference>
<protein>
    <submittedName>
        <fullName evidence="2">Uncharacterized protein</fullName>
    </submittedName>
</protein>
<proteinExistence type="predicted"/>
<dbReference type="GO" id="GO:0005654">
    <property type="term" value="C:nucleoplasm"/>
    <property type="evidence" value="ECO:0007669"/>
    <property type="project" value="TreeGrafter"/>
</dbReference>
<dbReference type="AlphaFoldDB" id="A0A063BRA4"/>
<reference evidence="3" key="3">
    <citation type="submission" date="2020-03" db="EMBL/GenBank/DDBJ databases">
        <title>A mixture of massive structural variations and highly conserved coding sequences in Ustilaginoidea virens genome.</title>
        <authorList>
            <person name="Zhang K."/>
            <person name="Zhao Z."/>
            <person name="Zhang Z."/>
            <person name="Li Y."/>
            <person name="Hsiang T."/>
            <person name="Sun W."/>
        </authorList>
    </citation>
    <scope>NUCLEOTIDE SEQUENCE</scope>
    <source>
        <strain evidence="3">UV-8b</strain>
    </source>
</reference>
<dbReference type="SUPFAM" id="SSF52799">
    <property type="entry name" value="(Phosphotyrosine protein) phosphatases II"/>
    <property type="match status" value="1"/>
</dbReference>
<dbReference type="STRING" id="1159556.A0A063BRA4"/>
<sequence length="350" mass="38835">MDPAFAGSREHLNPRSLSGGTVRSAEYSYRPPSPPFVHIPPHRSKSPGTAMELMPSLDNVDPTQLTSQDLEIITRNATQTAAFPVAEWAYENRRHAQAVVDFLYLGPTSVVRNLDFLKREAITLILVVRHSSMAGARLLSVSKATDVLGIAAEYVHVDGPHELIRRFLETIKLINNHLISIHHSQPRGRDQQGQMLMPTQHFRRGKVLVTCDSGNDLSAVLVAAYIMAVFGQPMVPALQFVQLQRFCCVFDEDMKRVLQSWEDILGARSHVAHHSRRSQETPQMDGPAAAVDRPKRRLDDMMSAGSDQGQEGRASITDVDRDRFTDRDRFVPFADAPANGPLSSAGANSR</sequence>
<evidence type="ECO:0000313" key="5">
    <source>
        <dbReference type="Proteomes" id="UP000054053"/>
    </source>
</evidence>
<evidence type="ECO:0000256" key="1">
    <source>
        <dbReference type="SAM" id="MobiDB-lite"/>
    </source>
</evidence>
<dbReference type="Proteomes" id="UP000054053">
    <property type="component" value="Unassembled WGS sequence"/>
</dbReference>
<reference evidence="5" key="2">
    <citation type="journal article" date="2016" name="Genome Announc.">
        <title>Genome sequence of Ustilaginoidea virens IPU010, a rice pathogenic fungus causing false smut.</title>
        <authorList>
            <person name="Kumagai T."/>
            <person name="Ishii T."/>
            <person name="Terai G."/>
            <person name="Umemura M."/>
            <person name="Machida M."/>
            <person name="Asai K."/>
        </authorList>
    </citation>
    <scope>NUCLEOTIDE SEQUENCE [LARGE SCALE GENOMIC DNA]</scope>
    <source>
        <strain evidence="5">IPU010</strain>
    </source>
</reference>
<dbReference type="PANTHER" id="PTHR46588">
    <property type="entry name" value="SERINE/THREONINE/TYROSINE-INTERACTING PROTEIN"/>
    <property type="match status" value="1"/>
</dbReference>
<name>A0A063BRA4_USTVR</name>
<feature type="region of interest" description="Disordered" evidence="1">
    <location>
        <begin position="1"/>
        <end position="25"/>
    </location>
</feature>
<reference evidence="2" key="1">
    <citation type="journal article" date="2016" name="Genome Announc.">
        <title>Genome Sequence of Ustilaginoidea virens IPU010, a Rice Pathogenic Fungus Causing False Smut.</title>
        <authorList>
            <person name="Kumagai T."/>
            <person name="Ishii T."/>
            <person name="Terai G."/>
            <person name="Umemura M."/>
            <person name="Machida M."/>
            <person name="Asai K."/>
        </authorList>
    </citation>
    <scope>NUCLEOTIDE SEQUENCE [LARGE SCALE GENOMIC DNA]</scope>
    <source>
        <strain evidence="2">IPU010</strain>
    </source>
</reference>
<feature type="region of interest" description="Disordered" evidence="1">
    <location>
        <begin position="272"/>
        <end position="350"/>
    </location>
</feature>
<gene>
    <name evidence="3" type="ORF">UV8b_04981</name>
    <name evidence="2" type="ORF">UVI_02062470</name>
</gene>
<dbReference type="GO" id="GO:0070372">
    <property type="term" value="P:regulation of ERK1 and ERK2 cascade"/>
    <property type="evidence" value="ECO:0007669"/>
    <property type="project" value="TreeGrafter"/>
</dbReference>
<dbReference type="OrthoDB" id="10252009at2759"/>
<dbReference type="HOGENOM" id="CLU_049471_1_0_1"/>
<dbReference type="KEGG" id="uvi:66065759"/>
<dbReference type="InterPro" id="IPR052449">
    <property type="entry name" value="STYX-Interacting_Phosphatase"/>
</dbReference>